<evidence type="ECO:0000256" key="9">
    <source>
        <dbReference type="SAM" id="MobiDB-lite"/>
    </source>
</evidence>
<keyword evidence="7 10" id="KW-0472">Membrane</keyword>
<reference evidence="13" key="1">
    <citation type="submission" date="2025-08" db="UniProtKB">
        <authorList>
            <consortium name="Ensembl"/>
        </authorList>
    </citation>
    <scope>IDENTIFICATION</scope>
</reference>
<keyword evidence="3" id="KW-0597">Phosphoprotein</keyword>
<evidence type="ECO:0000256" key="6">
    <source>
        <dbReference type="ARBA" id="ARBA00022989"/>
    </source>
</evidence>
<evidence type="ECO:0000256" key="10">
    <source>
        <dbReference type="SAM" id="Phobius"/>
    </source>
</evidence>
<evidence type="ECO:0000256" key="2">
    <source>
        <dbReference type="ARBA" id="ARBA00022475"/>
    </source>
</evidence>
<dbReference type="OMA" id="AYEWNES"/>
<dbReference type="PANTHER" id="PTHR46884">
    <property type="entry name" value="COLLECTRIN"/>
    <property type="match status" value="1"/>
</dbReference>
<feature type="chain" id="PRO_5018704691" description="Collectrin-like domain-containing protein" evidence="11">
    <location>
        <begin position="17"/>
        <end position="200"/>
    </location>
</feature>
<evidence type="ECO:0000256" key="1">
    <source>
        <dbReference type="ARBA" id="ARBA00004251"/>
    </source>
</evidence>
<proteinExistence type="predicted"/>
<dbReference type="Ensembl" id="ENSMMOT00000007887.1">
    <property type="protein sequence ID" value="ENSMMOP00000007741.1"/>
    <property type="gene ID" value="ENSMMOG00000006022.1"/>
</dbReference>
<keyword evidence="2" id="KW-1003">Cell membrane</keyword>
<feature type="transmembrane region" description="Helical" evidence="10">
    <location>
        <begin position="131"/>
        <end position="151"/>
    </location>
</feature>
<feature type="signal peptide" evidence="11">
    <location>
        <begin position="1"/>
        <end position="16"/>
    </location>
</feature>
<organism evidence="13 14">
    <name type="scientific">Mola mola</name>
    <name type="common">Ocean sunfish</name>
    <name type="synonym">Tetraodon mola</name>
    <dbReference type="NCBI Taxonomy" id="94237"/>
    <lineage>
        <taxon>Eukaryota</taxon>
        <taxon>Metazoa</taxon>
        <taxon>Chordata</taxon>
        <taxon>Craniata</taxon>
        <taxon>Vertebrata</taxon>
        <taxon>Euteleostomi</taxon>
        <taxon>Actinopterygii</taxon>
        <taxon>Neopterygii</taxon>
        <taxon>Teleostei</taxon>
        <taxon>Neoteleostei</taxon>
        <taxon>Acanthomorphata</taxon>
        <taxon>Eupercaria</taxon>
        <taxon>Tetraodontiformes</taxon>
        <taxon>Molidae</taxon>
        <taxon>Mola</taxon>
    </lineage>
</organism>
<keyword evidence="4 10" id="KW-0812">Transmembrane</keyword>
<dbReference type="AlphaFoldDB" id="A0A3Q3VX88"/>
<dbReference type="GO" id="GO:0070062">
    <property type="term" value="C:extracellular exosome"/>
    <property type="evidence" value="ECO:0007669"/>
    <property type="project" value="TreeGrafter"/>
</dbReference>
<dbReference type="PROSITE" id="PS52010">
    <property type="entry name" value="COLLECTRIN_LIKE"/>
    <property type="match status" value="1"/>
</dbReference>
<keyword evidence="6 10" id="KW-1133">Transmembrane helix</keyword>
<evidence type="ECO:0000256" key="11">
    <source>
        <dbReference type="SAM" id="SignalP"/>
    </source>
</evidence>
<accession>A0A3Q3VX88</accession>
<comment type="subcellular location">
    <subcellularLocation>
        <location evidence="1">Cell membrane</location>
        <topology evidence="1">Single-pass type I membrane protein</topology>
    </subcellularLocation>
</comment>
<evidence type="ECO:0000256" key="7">
    <source>
        <dbReference type="ARBA" id="ARBA00023136"/>
    </source>
</evidence>
<evidence type="ECO:0000313" key="13">
    <source>
        <dbReference type="Ensembl" id="ENSMMOP00000007741.1"/>
    </source>
</evidence>
<reference evidence="13" key="2">
    <citation type="submission" date="2025-09" db="UniProtKB">
        <authorList>
            <consortium name="Ensembl"/>
        </authorList>
    </citation>
    <scope>IDENTIFICATION</scope>
</reference>
<dbReference type="Proteomes" id="UP000261620">
    <property type="component" value="Unplaced"/>
</dbReference>
<evidence type="ECO:0000256" key="8">
    <source>
        <dbReference type="ARBA" id="ARBA00023180"/>
    </source>
</evidence>
<evidence type="ECO:0000256" key="3">
    <source>
        <dbReference type="ARBA" id="ARBA00022553"/>
    </source>
</evidence>
<feature type="compositionally biased region" description="Basic and acidic residues" evidence="9">
    <location>
        <begin position="172"/>
        <end position="181"/>
    </location>
</feature>
<dbReference type="PANTHER" id="PTHR46884:SF1">
    <property type="entry name" value="COLLECTRIN"/>
    <property type="match status" value="1"/>
</dbReference>
<sequence length="200" mass="22737">MMEKLFLLLCVTSALAEKSCRCLLLQYDWNENEMFLFRATLAYAMRSHLSGQQFQVENIVVCNETVRVSFWFVVTSPLDPLLLVEKKDVEQAVRKTRSRINSAFLLTDKTLEFLHIVPTLAPPVSYDTPPWLIVFGVVIGILSVSIIALVASSMVQKKRKKNQDTDAEDSDERMCVEKGEDASEGIYNMSLSDDGRFTRM</sequence>
<feature type="region of interest" description="Disordered" evidence="9">
    <location>
        <begin position="160"/>
        <end position="200"/>
    </location>
</feature>
<keyword evidence="14" id="KW-1185">Reference proteome</keyword>
<dbReference type="InterPro" id="IPR042944">
    <property type="entry name" value="Collectrin"/>
</dbReference>
<dbReference type="InterPro" id="IPR031588">
    <property type="entry name" value="Collectrin_dom"/>
</dbReference>
<dbReference type="STRING" id="94237.ENSMMOP00000007741"/>
<dbReference type="GO" id="GO:0051957">
    <property type="term" value="P:positive regulation of amino acid transport"/>
    <property type="evidence" value="ECO:0007669"/>
    <property type="project" value="TreeGrafter"/>
</dbReference>
<evidence type="ECO:0000313" key="14">
    <source>
        <dbReference type="Proteomes" id="UP000261620"/>
    </source>
</evidence>
<evidence type="ECO:0000256" key="5">
    <source>
        <dbReference type="ARBA" id="ARBA00022729"/>
    </source>
</evidence>
<keyword evidence="8" id="KW-0325">Glycoprotein</keyword>
<name>A0A3Q3VX88_MOLML</name>
<dbReference type="Pfam" id="PF16959">
    <property type="entry name" value="Collectrin"/>
    <property type="match status" value="1"/>
</dbReference>
<keyword evidence="5 11" id="KW-0732">Signal</keyword>
<feature type="domain" description="Collectrin-like" evidence="12">
    <location>
        <begin position="1"/>
        <end position="200"/>
    </location>
</feature>
<dbReference type="GO" id="GO:0005886">
    <property type="term" value="C:plasma membrane"/>
    <property type="evidence" value="ECO:0007669"/>
    <property type="project" value="UniProtKB-SubCell"/>
</dbReference>
<evidence type="ECO:0000256" key="4">
    <source>
        <dbReference type="ARBA" id="ARBA00022692"/>
    </source>
</evidence>
<protein>
    <recommendedName>
        <fullName evidence="12">Collectrin-like domain-containing protein</fullName>
    </recommendedName>
</protein>
<evidence type="ECO:0000259" key="12">
    <source>
        <dbReference type="PROSITE" id="PS52010"/>
    </source>
</evidence>